<feature type="transmembrane region" description="Helical" evidence="7">
    <location>
        <begin position="205"/>
        <end position="227"/>
    </location>
</feature>
<dbReference type="Pfam" id="PF07690">
    <property type="entry name" value="MFS_1"/>
    <property type="match status" value="1"/>
</dbReference>
<dbReference type="InterPro" id="IPR011701">
    <property type="entry name" value="MFS"/>
</dbReference>
<feature type="transmembrane region" description="Helical" evidence="7">
    <location>
        <begin position="162"/>
        <end position="184"/>
    </location>
</feature>
<gene>
    <name evidence="9" type="ORF">C1H84_04945</name>
</gene>
<protein>
    <submittedName>
        <fullName evidence="9">MFS transporter</fullName>
    </submittedName>
</protein>
<dbReference type="PANTHER" id="PTHR23517">
    <property type="entry name" value="RESISTANCE PROTEIN MDTM, PUTATIVE-RELATED-RELATED"/>
    <property type="match status" value="1"/>
</dbReference>
<keyword evidence="3" id="KW-1003">Cell membrane</keyword>
<dbReference type="InterPro" id="IPR050171">
    <property type="entry name" value="MFS_Transporters"/>
</dbReference>
<reference evidence="9 10" key="1">
    <citation type="submission" date="2018-01" db="EMBL/GenBank/DDBJ databases">
        <title>Glutamicibacter soli strain NHPC-3 Whole genome sequence and assembly.</title>
        <authorList>
            <person name="Choudhury P."/>
            <person name="Gupta D."/>
            <person name="Sengupta K."/>
            <person name="Jawed A."/>
            <person name="Sultana N."/>
            <person name="Saha P."/>
        </authorList>
    </citation>
    <scope>NUCLEOTIDE SEQUENCE [LARGE SCALE GENOMIC DNA]</scope>
    <source>
        <strain evidence="9 10">NHPC-3</strain>
    </source>
</reference>
<dbReference type="InterPro" id="IPR036259">
    <property type="entry name" value="MFS_trans_sf"/>
</dbReference>
<feature type="transmembrane region" description="Helical" evidence="7">
    <location>
        <begin position="36"/>
        <end position="53"/>
    </location>
</feature>
<keyword evidence="10" id="KW-1185">Reference proteome</keyword>
<feature type="domain" description="Major facilitator superfamily (MFS) profile" evidence="8">
    <location>
        <begin position="7"/>
        <end position="388"/>
    </location>
</feature>
<proteinExistence type="predicted"/>
<keyword evidence="6 7" id="KW-0472">Membrane</keyword>
<evidence type="ECO:0000256" key="2">
    <source>
        <dbReference type="ARBA" id="ARBA00022448"/>
    </source>
</evidence>
<sequence>MVDQKGGLGPLYLAGFTTAFGAHGVAAALGTETENLGLAFATLGLILATYDIAEVILKPVFGTLSDRVGVKPVIVGGLLVFAAASLLGVFAASPLLLALARLAQGAAAAGFSPASSSAVARLVGPSLAGRYFGKYGSWKGLGYAGGPLLGAALITWSGLPALFLVLAGLSLVAALWTAISMPSVPVLPKHCSTLADIVKQSTAPAFLGPVLLLAVATAVLGVAVGFIPLLAARLGADPIIGMGAVSILAVISALVQPLTGRIHDSAPQRVNTLISAGAALLLAAVALLAVVPSLPVILLGAAAIGLGVGLITPLGFARLAATTPPERMGRTMGSAELGREVGDAGGPILVGLVAGAATLPLGLGALAVACAVAAAGGAIMMRAPASSADHPKGTE</sequence>
<comment type="caution">
    <text evidence="9">The sequence shown here is derived from an EMBL/GenBank/DDBJ whole genome shotgun (WGS) entry which is preliminary data.</text>
</comment>
<dbReference type="GO" id="GO:0022857">
    <property type="term" value="F:transmembrane transporter activity"/>
    <property type="evidence" value="ECO:0007669"/>
    <property type="project" value="InterPro"/>
</dbReference>
<feature type="transmembrane region" description="Helical" evidence="7">
    <location>
        <begin position="12"/>
        <end position="29"/>
    </location>
</feature>
<evidence type="ECO:0000256" key="3">
    <source>
        <dbReference type="ARBA" id="ARBA00022475"/>
    </source>
</evidence>
<evidence type="ECO:0000313" key="9">
    <source>
        <dbReference type="EMBL" id="RBM03092.1"/>
    </source>
</evidence>
<dbReference type="EMBL" id="POAF01000002">
    <property type="protein sequence ID" value="RBM03092.1"/>
    <property type="molecule type" value="Genomic_DNA"/>
</dbReference>
<feature type="transmembrane region" description="Helical" evidence="7">
    <location>
        <begin position="270"/>
        <end position="291"/>
    </location>
</feature>
<dbReference type="Proteomes" id="UP000252167">
    <property type="component" value="Unassembled WGS sequence"/>
</dbReference>
<dbReference type="GO" id="GO:0005886">
    <property type="term" value="C:plasma membrane"/>
    <property type="evidence" value="ECO:0007669"/>
    <property type="project" value="UniProtKB-SubCell"/>
</dbReference>
<comment type="subcellular location">
    <subcellularLocation>
        <location evidence="1">Cell membrane</location>
        <topology evidence="1">Multi-pass membrane protein</topology>
    </subcellularLocation>
</comment>
<evidence type="ECO:0000313" key="10">
    <source>
        <dbReference type="Proteomes" id="UP000252167"/>
    </source>
</evidence>
<feature type="transmembrane region" description="Helical" evidence="7">
    <location>
        <begin position="239"/>
        <end position="258"/>
    </location>
</feature>
<keyword evidence="4 7" id="KW-0812">Transmembrane</keyword>
<dbReference type="InterPro" id="IPR020846">
    <property type="entry name" value="MFS_dom"/>
</dbReference>
<evidence type="ECO:0000259" key="8">
    <source>
        <dbReference type="PROSITE" id="PS50850"/>
    </source>
</evidence>
<organism evidence="9 10">
    <name type="scientific">Glutamicibacter soli</name>
    <dbReference type="NCBI Taxonomy" id="453836"/>
    <lineage>
        <taxon>Bacteria</taxon>
        <taxon>Bacillati</taxon>
        <taxon>Actinomycetota</taxon>
        <taxon>Actinomycetes</taxon>
        <taxon>Micrococcales</taxon>
        <taxon>Micrococcaceae</taxon>
        <taxon>Glutamicibacter</taxon>
    </lineage>
</organism>
<feature type="transmembrane region" description="Helical" evidence="7">
    <location>
        <begin position="297"/>
        <end position="320"/>
    </location>
</feature>
<evidence type="ECO:0000256" key="5">
    <source>
        <dbReference type="ARBA" id="ARBA00022989"/>
    </source>
</evidence>
<dbReference type="PROSITE" id="PS50850">
    <property type="entry name" value="MFS"/>
    <property type="match status" value="1"/>
</dbReference>
<dbReference type="PRINTS" id="PR01035">
    <property type="entry name" value="TCRTETA"/>
</dbReference>
<dbReference type="SUPFAM" id="SSF103473">
    <property type="entry name" value="MFS general substrate transporter"/>
    <property type="match status" value="1"/>
</dbReference>
<evidence type="ECO:0000256" key="6">
    <source>
        <dbReference type="ARBA" id="ARBA00023136"/>
    </source>
</evidence>
<dbReference type="InterPro" id="IPR001958">
    <property type="entry name" value="Tet-R_TetA/multi-R_MdtG-like"/>
</dbReference>
<evidence type="ECO:0000256" key="7">
    <source>
        <dbReference type="SAM" id="Phobius"/>
    </source>
</evidence>
<feature type="transmembrane region" description="Helical" evidence="7">
    <location>
        <begin position="365"/>
        <end position="383"/>
    </location>
</feature>
<dbReference type="RefSeq" id="WP_113606909.1">
    <property type="nucleotide sequence ID" value="NZ_POAF01000002.1"/>
</dbReference>
<dbReference type="Gene3D" id="1.20.1250.20">
    <property type="entry name" value="MFS general substrate transporter like domains"/>
    <property type="match status" value="1"/>
</dbReference>
<evidence type="ECO:0000256" key="4">
    <source>
        <dbReference type="ARBA" id="ARBA00022692"/>
    </source>
</evidence>
<dbReference type="AlphaFoldDB" id="A0A365YKA2"/>
<evidence type="ECO:0000256" key="1">
    <source>
        <dbReference type="ARBA" id="ARBA00004651"/>
    </source>
</evidence>
<keyword evidence="5 7" id="KW-1133">Transmembrane helix</keyword>
<name>A0A365YKA2_9MICC</name>
<feature type="transmembrane region" description="Helical" evidence="7">
    <location>
        <begin position="73"/>
        <end position="97"/>
    </location>
</feature>
<accession>A0A365YKA2</accession>
<keyword evidence="2" id="KW-0813">Transport</keyword>
<dbReference type="PANTHER" id="PTHR23517:SF13">
    <property type="entry name" value="MAJOR FACILITATOR SUPERFAMILY MFS_1"/>
    <property type="match status" value="1"/>
</dbReference>